<accession>W5TGR2</accession>
<gene>
    <name evidence="2" type="ORF">NONO_c16150</name>
</gene>
<dbReference type="OrthoDB" id="4556407at2"/>
<dbReference type="eggNOG" id="ENOG5032CUU">
    <property type="taxonomic scope" value="Bacteria"/>
</dbReference>
<evidence type="ECO:0000313" key="2">
    <source>
        <dbReference type="EMBL" id="AHH16416.1"/>
    </source>
</evidence>
<feature type="region of interest" description="Disordered" evidence="1">
    <location>
        <begin position="83"/>
        <end position="126"/>
    </location>
</feature>
<name>W5TGR2_9NOCA</name>
<dbReference type="AlphaFoldDB" id="W5TGR2"/>
<evidence type="ECO:0000256" key="1">
    <source>
        <dbReference type="SAM" id="MobiDB-lite"/>
    </source>
</evidence>
<dbReference type="HOGENOM" id="CLU_1979220_0_0_11"/>
<reference evidence="2 3" key="1">
    <citation type="journal article" date="2014" name="Appl. Environ. Microbiol.">
        <title>Insights into the Microbial Degradation of Rubber and Gutta-Percha by Analysis of the Complete Genome of Nocardia nova SH22a.</title>
        <authorList>
            <person name="Luo Q."/>
            <person name="Hiessl S."/>
            <person name="Poehlein A."/>
            <person name="Daniel R."/>
            <person name="Steinbuchel A."/>
        </authorList>
    </citation>
    <scope>NUCLEOTIDE SEQUENCE [LARGE SCALE GENOMIC DNA]</scope>
    <source>
        <strain evidence="2">SH22a</strain>
    </source>
</reference>
<dbReference type="Proteomes" id="UP000019150">
    <property type="component" value="Chromosome"/>
</dbReference>
<dbReference type="KEGG" id="nno:NONO_c16150"/>
<dbReference type="STRING" id="1415166.NONO_c16150"/>
<proteinExistence type="predicted"/>
<dbReference type="PATRIC" id="fig|1415166.3.peg.1642"/>
<organism evidence="2 3">
    <name type="scientific">Nocardia nova SH22a</name>
    <dbReference type="NCBI Taxonomy" id="1415166"/>
    <lineage>
        <taxon>Bacteria</taxon>
        <taxon>Bacillati</taxon>
        <taxon>Actinomycetota</taxon>
        <taxon>Actinomycetes</taxon>
        <taxon>Mycobacteriales</taxon>
        <taxon>Nocardiaceae</taxon>
        <taxon>Nocardia</taxon>
    </lineage>
</organism>
<dbReference type="RefSeq" id="WP_025347926.1">
    <property type="nucleotide sequence ID" value="NZ_CP006850.1"/>
</dbReference>
<keyword evidence="3" id="KW-1185">Reference proteome</keyword>
<sequence>MVMKGDQAAWNTAATWTAQYLGELEGQLRLIDTRRAEFATSIRSASTGQEVQTQFVDAHAKGKVLASHLQTILDTLKQQGAHVDASDLDGKSKLSRANMDAGNDGHLDVTAGSGPLPAPKVDVTSI</sequence>
<dbReference type="EMBL" id="CP006850">
    <property type="protein sequence ID" value="AHH16416.1"/>
    <property type="molecule type" value="Genomic_DNA"/>
</dbReference>
<evidence type="ECO:0000313" key="3">
    <source>
        <dbReference type="Proteomes" id="UP000019150"/>
    </source>
</evidence>
<protein>
    <submittedName>
        <fullName evidence="2">Uncharacterized protein</fullName>
    </submittedName>
</protein>